<protein>
    <submittedName>
        <fullName evidence="1">Uncharacterized protein</fullName>
    </submittedName>
</protein>
<gene>
    <name evidence="1" type="ORF">IAI60_09670</name>
</gene>
<organism evidence="1 2">
    <name type="scientific">Roseomonas marmotae</name>
    <dbReference type="NCBI Taxonomy" id="2768161"/>
    <lineage>
        <taxon>Bacteria</taxon>
        <taxon>Pseudomonadati</taxon>
        <taxon>Pseudomonadota</taxon>
        <taxon>Alphaproteobacteria</taxon>
        <taxon>Acetobacterales</taxon>
        <taxon>Roseomonadaceae</taxon>
        <taxon>Roseomonas</taxon>
    </lineage>
</organism>
<keyword evidence="2" id="KW-1185">Reference proteome</keyword>
<reference evidence="1 2" key="1">
    <citation type="submission" date="2020-09" db="EMBL/GenBank/DDBJ databases">
        <title>Roseomonas.</title>
        <authorList>
            <person name="Zhu W."/>
        </authorList>
    </citation>
    <scope>NUCLEOTIDE SEQUENCE [LARGE SCALE GENOMIC DNA]</scope>
    <source>
        <strain evidence="1 2">1311</strain>
    </source>
</reference>
<accession>A0ABS3KBM9</accession>
<dbReference type="EMBL" id="JACTNF010000008">
    <property type="protein sequence ID" value="MBO1074876.1"/>
    <property type="molecule type" value="Genomic_DNA"/>
</dbReference>
<dbReference type="RefSeq" id="WP_207446719.1">
    <property type="nucleotide sequence ID" value="NZ_CP061091.1"/>
</dbReference>
<name>A0ABS3KBM9_9PROT</name>
<sequence length="60" mass="6355">MRFLLDRLAEPGTLRSLAVMVFALKGIAPDQGAIQGFVDISILLLGGISAIMPAQKGSRE</sequence>
<evidence type="ECO:0000313" key="1">
    <source>
        <dbReference type="EMBL" id="MBO1074876.1"/>
    </source>
</evidence>
<proteinExistence type="predicted"/>
<evidence type="ECO:0000313" key="2">
    <source>
        <dbReference type="Proteomes" id="UP001518990"/>
    </source>
</evidence>
<comment type="caution">
    <text evidence="1">The sequence shown here is derived from an EMBL/GenBank/DDBJ whole genome shotgun (WGS) entry which is preliminary data.</text>
</comment>
<dbReference type="Proteomes" id="UP001518990">
    <property type="component" value="Unassembled WGS sequence"/>
</dbReference>